<name>A0A923HBB7_9FLAO</name>
<dbReference type="Proteomes" id="UP000656244">
    <property type="component" value="Unassembled WGS sequence"/>
</dbReference>
<dbReference type="AlphaFoldDB" id="A0A923HBB7"/>
<accession>A0A923HBB7</accession>
<organism evidence="2 3">
    <name type="scientific">Hyunsoonleella aquatilis</name>
    <dbReference type="NCBI Taxonomy" id="2762758"/>
    <lineage>
        <taxon>Bacteria</taxon>
        <taxon>Pseudomonadati</taxon>
        <taxon>Bacteroidota</taxon>
        <taxon>Flavobacteriia</taxon>
        <taxon>Flavobacteriales</taxon>
        <taxon>Flavobacteriaceae</taxon>
    </lineage>
</organism>
<dbReference type="InterPro" id="IPR008979">
    <property type="entry name" value="Galactose-bd-like_sf"/>
</dbReference>
<evidence type="ECO:0000313" key="3">
    <source>
        <dbReference type="Proteomes" id="UP000656244"/>
    </source>
</evidence>
<dbReference type="SUPFAM" id="SSF49785">
    <property type="entry name" value="Galactose-binding domain-like"/>
    <property type="match status" value="1"/>
</dbReference>
<evidence type="ECO:0000313" key="2">
    <source>
        <dbReference type="EMBL" id="MBC3758667.1"/>
    </source>
</evidence>
<comment type="caution">
    <text evidence="2">The sequence shown here is derived from an EMBL/GenBank/DDBJ whole genome shotgun (WGS) entry which is preliminary data.</text>
</comment>
<dbReference type="RefSeq" id="WP_186561796.1">
    <property type="nucleotide sequence ID" value="NZ_JACNMF010000003.1"/>
</dbReference>
<gene>
    <name evidence="2" type="ORF">H7U19_09655</name>
</gene>
<dbReference type="EMBL" id="JACNMF010000003">
    <property type="protein sequence ID" value="MBC3758667.1"/>
    <property type="molecule type" value="Genomic_DNA"/>
</dbReference>
<proteinExistence type="predicted"/>
<keyword evidence="3" id="KW-1185">Reference proteome</keyword>
<reference evidence="2" key="1">
    <citation type="submission" date="2020-08" db="EMBL/GenBank/DDBJ databases">
        <title>Hyunsoonleella sp. strain SJ7 genome sequencing and assembly.</title>
        <authorList>
            <person name="Kim I."/>
        </authorList>
    </citation>
    <scope>NUCLEOTIDE SEQUENCE</scope>
    <source>
        <strain evidence="2">SJ7</strain>
    </source>
</reference>
<protein>
    <submittedName>
        <fullName evidence="2">Uncharacterized protein</fullName>
    </submittedName>
</protein>
<evidence type="ECO:0000256" key="1">
    <source>
        <dbReference type="SAM" id="MobiDB-lite"/>
    </source>
</evidence>
<dbReference type="Gene3D" id="2.60.120.260">
    <property type="entry name" value="Galactose-binding domain-like"/>
    <property type="match status" value="1"/>
</dbReference>
<feature type="region of interest" description="Disordered" evidence="1">
    <location>
        <begin position="32"/>
        <end position="51"/>
    </location>
</feature>
<sequence>MNTDYAQKGENTLEVKVTNTWHNQLIFDNSRTKAQKKTWTTNPPKKNETTLEHSGLIGPVVLKFIQ</sequence>